<evidence type="ECO:0000256" key="6">
    <source>
        <dbReference type="ARBA" id="ARBA00022801"/>
    </source>
</evidence>
<dbReference type="SUPFAM" id="SSF63433">
    <property type="entry name" value="Fumarylacetoacetate hydrolase, FAH, N-terminal domain"/>
    <property type="match status" value="1"/>
</dbReference>
<evidence type="ECO:0000256" key="1">
    <source>
        <dbReference type="ARBA" id="ARBA00001913"/>
    </source>
</evidence>
<protein>
    <recommendedName>
        <fullName evidence="4">fumarylacetoacetase</fullName>
        <ecNumber evidence="4">3.7.1.2</ecNumber>
    </recommendedName>
</protein>
<evidence type="ECO:0000256" key="10">
    <source>
        <dbReference type="ARBA" id="ARBA00023232"/>
    </source>
</evidence>
<evidence type="ECO:0000256" key="11">
    <source>
        <dbReference type="PIRSR" id="PIRSR605959-1"/>
    </source>
</evidence>
<accession>A0A931J0Y9</accession>
<reference evidence="16" key="1">
    <citation type="submission" date="2020-12" db="EMBL/GenBank/DDBJ databases">
        <title>The genome sequence of Inhella sp. 1Y17.</title>
        <authorList>
            <person name="Liu Y."/>
        </authorList>
    </citation>
    <scope>NUCLEOTIDE SEQUENCE</scope>
    <source>
        <strain evidence="16">1Y17</strain>
    </source>
</reference>
<organism evidence="16 17">
    <name type="scientific">Inhella proteolytica</name>
    <dbReference type="NCBI Taxonomy" id="2795029"/>
    <lineage>
        <taxon>Bacteria</taxon>
        <taxon>Pseudomonadati</taxon>
        <taxon>Pseudomonadota</taxon>
        <taxon>Betaproteobacteria</taxon>
        <taxon>Burkholderiales</taxon>
        <taxon>Sphaerotilaceae</taxon>
        <taxon>Inhella</taxon>
    </lineage>
</organism>
<dbReference type="NCBIfam" id="TIGR01266">
    <property type="entry name" value="fum_ac_acetase"/>
    <property type="match status" value="1"/>
</dbReference>
<feature type="binding site" evidence="12">
    <location>
        <position position="140"/>
    </location>
    <ligand>
        <name>substrate</name>
    </ligand>
</feature>
<dbReference type="AlphaFoldDB" id="A0A931J0Y9"/>
<dbReference type="Proteomes" id="UP000613266">
    <property type="component" value="Unassembled WGS sequence"/>
</dbReference>
<evidence type="ECO:0000256" key="13">
    <source>
        <dbReference type="PIRSR" id="PIRSR605959-3"/>
    </source>
</evidence>
<comment type="pathway">
    <text evidence="3">Amino-acid degradation; L-phenylalanine degradation; acetoacetate and fumarate from L-phenylalanine: step 6/6.</text>
</comment>
<dbReference type="RefSeq" id="WP_198111272.1">
    <property type="nucleotide sequence ID" value="NZ_JAEDAK010000007.1"/>
</dbReference>
<dbReference type="SUPFAM" id="SSF56529">
    <property type="entry name" value="FAH"/>
    <property type="match status" value="1"/>
</dbReference>
<dbReference type="PANTHER" id="PTHR43069">
    <property type="entry name" value="FUMARYLACETOACETASE"/>
    <property type="match status" value="1"/>
</dbReference>
<dbReference type="PANTHER" id="PTHR43069:SF2">
    <property type="entry name" value="FUMARYLACETOACETASE"/>
    <property type="match status" value="1"/>
</dbReference>
<keyword evidence="5 13" id="KW-0479">Metal-binding</keyword>
<feature type="binding site" evidence="13">
    <location>
        <position position="210"/>
    </location>
    <ligand>
        <name>Ca(2+)</name>
        <dbReference type="ChEBI" id="CHEBI:29108"/>
    </ligand>
</feature>
<feature type="binding site" evidence="13">
    <location>
        <position position="244"/>
    </location>
    <ligand>
        <name>Mg(2+)</name>
        <dbReference type="ChEBI" id="CHEBI:18420"/>
    </ligand>
</feature>
<feature type="binding site" evidence="13">
    <location>
        <position position="138"/>
    </location>
    <ligand>
        <name>Ca(2+)</name>
        <dbReference type="ChEBI" id="CHEBI:29108"/>
    </ligand>
</feature>
<dbReference type="GO" id="GO:0046872">
    <property type="term" value="F:metal ion binding"/>
    <property type="evidence" value="ECO:0007669"/>
    <property type="project" value="UniProtKB-KW"/>
</dbReference>
<comment type="cofactor">
    <cofactor evidence="2 13">
        <name>Mg(2+)</name>
        <dbReference type="ChEBI" id="CHEBI:18420"/>
    </cofactor>
</comment>
<feature type="domain" description="Fumarylacetoacetase N-terminal" evidence="15">
    <location>
        <begin position="29"/>
        <end position="130"/>
    </location>
</feature>
<evidence type="ECO:0000313" key="16">
    <source>
        <dbReference type="EMBL" id="MBH9577494.1"/>
    </source>
</evidence>
<feature type="binding site" evidence="12">
    <location>
        <position position="154"/>
    </location>
    <ligand>
        <name>substrate</name>
    </ligand>
</feature>
<dbReference type="InterPro" id="IPR036462">
    <property type="entry name" value="Fumarylacetoacetase_N_sf"/>
</dbReference>
<evidence type="ECO:0000256" key="7">
    <source>
        <dbReference type="ARBA" id="ARBA00022837"/>
    </source>
</evidence>
<evidence type="ECO:0000256" key="3">
    <source>
        <dbReference type="ARBA" id="ARBA00004782"/>
    </source>
</evidence>
<sequence>MQSLDFTHDPAAQSWVASANAVDTDFPLQNLPYARARRAGTQQDWRIVVAIGDQALDLAAAASAGRWSSAVQVLLDPLARGDLNALMAQPVAARRALRQALFDALREGSPQQARLQGALVAQSALEFSLPARIGDYTDFYAGIHHAVTVGKLFRPDNPLLPNYKWVPIGYHGRASSIVVSGTPLRRPWGQRKGPNDEVPQYAPSQRLDHELELGLWVAQGNELGEPIPIERAEEHLFGLSLFNDWSARDIQPWEYQPLGPFLAKNFGSTVAPWVVTWEALAPFRCPMERPADDPRPLPYLQHNANEVAGGVDLQLEVWIHTAAQRAAGRGPTRLACSNMRHMYWTAAQLLTHHASNGCNLQPGDLLGTGTISGPLPEQAGSLLELTQGGRQPIDLGEGETRTFLQDGDELSLRAYAERPGARRIGLGACSGLILPALAR</sequence>
<evidence type="ECO:0000313" key="17">
    <source>
        <dbReference type="Proteomes" id="UP000613266"/>
    </source>
</evidence>
<name>A0A931J0Y9_9BURK</name>
<proteinExistence type="predicted"/>
<keyword evidence="10" id="KW-0585">Phenylalanine catabolism</keyword>
<keyword evidence="9" id="KW-0828">Tyrosine catabolism</keyword>
<dbReference type="Gene3D" id="2.30.30.230">
    <property type="entry name" value="Fumarylacetoacetase, N-terminal domain"/>
    <property type="match status" value="1"/>
</dbReference>
<feature type="binding site" evidence="12">
    <location>
        <position position="255"/>
    </location>
    <ligand>
        <name>substrate</name>
    </ligand>
</feature>
<keyword evidence="7 13" id="KW-0106">Calcium</keyword>
<dbReference type="InterPro" id="IPR036663">
    <property type="entry name" value="Fumarylacetoacetase_C_sf"/>
</dbReference>
<evidence type="ECO:0000256" key="9">
    <source>
        <dbReference type="ARBA" id="ARBA00022878"/>
    </source>
</evidence>
<feature type="binding site" evidence="13">
    <location>
        <position position="212"/>
    </location>
    <ligand>
        <name>Ca(2+)</name>
        <dbReference type="ChEBI" id="CHEBI:29108"/>
    </ligand>
</feature>
<dbReference type="EC" id="3.7.1.2" evidence="4"/>
<evidence type="ECO:0000256" key="2">
    <source>
        <dbReference type="ARBA" id="ARBA00001946"/>
    </source>
</evidence>
<evidence type="ECO:0000259" key="15">
    <source>
        <dbReference type="Pfam" id="PF09298"/>
    </source>
</evidence>
<comment type="cofactor">
    <cofactor evidence="1 13">
        <name>Ca(2+)</name>
        <dbReference type="ChEBI" id="CHEBI:29108"/>
    </cofactor>
</comment>
<feature type="active site" description="Proton acceptor" evidence="11">
    <location>
        <position position="145"/>
    </location>
</feature>
<evidence type="ECO:0000256" key="4">
    <source>
        <dbReference type="ARBA" id="ARBA00012094"/>
    </source>
</evidence>
<dbReference type="GO" id="GO:0004334">
    <property type="term" value="F:fumarylacetoacetase activity"/>
    <property type="evidence" value="ECO:0007669"/>
    <property type="project" value="UniProtKB-EC"/>
</dbReference>
<dbReference type="Pfam" id="PF09298">
    <property type="entry name" value="FAA_hydrolase_N"/>
    <property type="match status" value="1"/>
</dbReference>
<keyword evidence="17" id="KW-1185">Reference proteome</keyword>
<dbReference type="InterPro" id="IPR015377">
    <property type="entry name" value="Fumarylacetoacetase_N"/>
</dbReference>
<dbReference type="InterPro" id="IPR005959">
    <property type="entry name" value="Fumarylacetoacetase"/>
</dbReference>
<feature type="binding site" evidence="12">
    <location>
        <position position="251"/>
    </location>
    <ligand>
        <name>substrate</name>
    </ligand>
</feature>
<dbReference type="GO" id="GO:0006572">
    <property type="term" value="P:L-tyrosine catabolic process"/>
    <property type="evidence" value="ECO:0007669"/>
    <property type="project" value="UniProtKB-KW"/>
</dbReference>
<evidence type="ECO:0000259" key="14">
    <source>
        <dbReference type="Pfam" id="PF01557"/>
    </source>
</evidence>
<feature type="binding site" evidence="13">
    <location>
        <position position="264"/>
    </location>
    <ligand>
        <name>Mg(2+)</name>
        <dbReference type="ChEBI" id="CHEBI:18420"/>
    </ligand>
</feature>
<keyword evidence="8 13" id="KW-0460">Magnesium</keyword>
<dbReference type="GO" id="GO:1902000">
    <property type="term" value="P:homogentisate catabolic process"/>
    <property type="evidence" value="ECO:0007669"/>
    <property type="project" value="TreeGrafter"/>
</dbReference>
<feature type="binding site" evidence="12">
    <location>
        <position position="370"/>
    </location>
    <ligand>
        <name>substrate</name>
    </ligand>
</feature>
<evidence type="ECO:0000256" key="12">
    <source>
        <dbReference type="PIRSR" id="PIRSR605959-2"/>
    </source>
</evidence>
<feature type="binding site" evidence="13">
    <location>
        <position position="268"/>
    </location>
    <ligand>
        <name>Mg(2+)</name>
        <dbReference type="ChEBI" id="CHEBI:18420"/>
    </ligand>
</feature>
<gene>
    <name evidence="16" type="primary">fahA</name>
    <name evidence="16" type="ORF">I7X39_11340</name>
</gene>
<dbReference type="InterPro" id="IPR011234">
    <property type="entry name" value="Fumarylacetoacetase-like_C"/>
</dbReference>
<dbReference type="EMBL" id="JAEDAK010000007">
    <property type="protein sequence ID" value="MBH9577494.1"/>
    <property type="molecule type" value="Genomic_DNA"/>
</dbReference>
<comment type="caution">
    <text evidence="16">The sequence shown here is derived from an EMBL/GenBank/DDBJ whole genome shotgun (WGS) entry which is preliminary data.</text>
</comment>
<feature type="domain" description="Fumarylacetoacetase-like C-terminal" evidence="14">
    <location>
        <begin position="140"/>
        <end position="424"/>
    </location>
</feature>
<feature type="binding site" evidence="13">
    <location>
        <position position="244"/>
    </location>
    <ligand>
        <name>Ca(2+)</name>
        <dbReference type="ChEBI" id="CHEBI:29108"/>
    </ligand>
</feature>
<evidence type="ECO:0000256" key="8">
    <source>
        <dbReference type="ARBA" id="ARBA00022842"/>
    </source>
</evidence>
<keyword evidence="6 16" id="KW-0378">Hydrolase</keyword>
<dbReference type="GO" id="GO:0006559">
    <property type="term" value="P:L-phenylalanine catabolic process"/>
    <property type="evidence" value="ECO:0007669"/>
    <property type="project" value="UniProtKB-KW"/>
</dbReference>
<evidence type="ECO:0000256" key="5">
    <source>
        <dbReference type="ARBA" id="ARBA00022723"/>
    </source>
</evidence>
<dbReference type="Gene3D" id="3.90.850.10">
    <property type="entry name" value="Fumarylacetoacetase-like, C-terminal domain"/>
    <property type="match status" value="1"/>
</dbReference>
<dbReference type="Pfam" id="PF01557">
    <property type="entry name" value="FAA_hydrolase"/>
    <property type="match status" value="1"/>
</dbReference>